<gene>
    <name evidence="15" type="primary">glpK</name>
    <name evidence="15" type="ordered locus">PECL_1364</name>
</gene>
<comment type="pathway">
    <text evidence="1">Polyol metabolism; glycerol degradation via glycerol kinase pathway; sn-glycerol 3-phosphate from glycerol: step 1/1.</text>
</comment>
<dbReference type="EMBL" id="CP003137">
    <property type="protein sequence ID" value="AEV95590.1"/>
    <property type="molecule type" value="Genomic_DNA"/>
</dbReference>
<dbReference type="InterPro" id="IPR018484">
    <property type="entry name" value="FGGY_N"/>
</dbReference>
<accession>G8PEI1</accession>
<dbReference type="PANTHER" id="PTHR10196:SF69">
    <property type="entry name" value="GLYCEROL KINASE"/>
    <property type="match status" value="1"/>
</dbReference>
<comment type="subunit">
    <text evidence="12">Homotetramer and homodimer (in equilibrium).</text>
</comment>
<evidence type="ECO:0000313" key="15">
    <source>
        <dbReference type="EMBL" id="AEV95590.1"/>
    </source>
</evidence>
<dbReference type="GO" id="GO:0005829">
    <property type="term" value="C:cytosol"/>
    <property type="evidence" value="ECO:0007669"/>
    <property type="project" value="UniProtKB-ARBA"/>
</dbReference>
<evidence type="ECO:0000256" key="5">
    <source>
        <dbReference type="ARBA" id="ARBA00022741"/>
    </source>
</evidence>
<keyword evidence="6 15" id="KW-0418">Kinase</keyword>
<evidence type="ECO:0000256" key="11">
    <source>
        <dbReference type="ARBA" id="ARBA00054633"/>
    </source>
</evidence>
<keyword evidence="7" id="KW-0319">Glycerol metabolism</keyword>
<dbReference type="GO" id="GO:0019563">
    <property type="term" value="P:glycerol catabolic process"/>
    <property type="evidence" value="ECO:0007669"/>
    <property type="project" value="TreeGrafter"/>
</dbReference>
<dbReference type="InterPro" id="IPR043129">
    <property type="entry name" value="ATPase_NBD"/>
</dbReference>
<dbReference type="Gene3D" id="3.30.420.40">
    <property type="match status" value="2"/>
</dbReference>
<dbReference type="InterPro" id="IPR000577">
    <property type="entry name" value="Carb_kinase_FGGY"/>
</dbReference>
<keyword evidence="16" id="KW-1185">Reference proteome</keyword>
<dbReference type="Pfam" id="PF02782">
    <property type="entry name" value="FGGY_C"/>
    <property type="match status" value="1"/>
</dbReference>
<comment type="catalytic activity">
    <reaction evidence="10">
        <text>glycerol + ATP = sn-glycerol 3-phosphate + ADP + H(+)</text>
        <dbReference type="Rhea" id="RHEA:21644"/>
        <dbReference type="ChEBI" id="CHEBI:15378"/>
        <dbReference type="ChEBI" id="CHEBI:17754"/>
        <dbReference type="ChEBI" id="CHEBI:30616"/>
        <dbReference type="ChEBI" id="CHEBI:57597"/>
        <dbReference type="ChEBI" id="CHEBI:456216"/>
        <dbReference type="EC" id="2.7.1.30"/>
    </reaction>
</comment>
<evidence type="ECO:0000256" key="2">
    <source>
        <dbReference type="ARBA" id="ARBA00009156"/>
    </source>
</evidence>
<dbReference type="NCBIfam" id="NF000756">
    <property type="entry name" value="PRK00047.1"/>
    <property type="match status" value="1"/>
</dbReference>
<evidence type="ECO:0000256" key="4">
    <source>
        <dbReference type="ARBA" id="ARBA00022679"/>
    </source>
</evidence>
<dbReference type="PANTHER" id="PTHR10196">
    <property type="entry name" value="SUGAR KINASE"/>
    <property type="match status" value="1"/>
</dbReference>
<reference evidence="15 16" key="1">
    <citation type="journal article" date="2012" name="J. Bacteriol.">
        <title>Complete Genome Sequence of the Beer Spoilage Organism Pediococcus claussenii ATCC BAA-344T.</title>
        <authorList>
            <person name="Pittet V."/>
            <person name="Abegunde T."/>
            <person name="Marfleet T."/>
            <person name="Haakensen M."/>
            <person name="Morrow K."/>
            <person name="Jayaprakash T."/>
            <person name="Schroeder K."/>
            <person name="Trost B."/>
            <person name="Byrns S."/>
            <person name="Bergsveinson J."/>
            <person name="Kusalik A."/>
            <person name="Ziola B."/>
        </authorList>
    </citation>
    <scope>NUCLEOTIDE SEQUENCE [LARGE SCALE GENOMIC DNA]</scope>
    <source>
        <strain evidence="15 16">ATCC BAA-344</strain>
    </source>
</reference>
<dbReference type="eggNOG" id="COG0554">
    <property type="taxonomic scope" value="Bacteria"/>
</dbReference>
<dbReference type="NCBIfam" id="TIGR01311">
    <property type="entry name" value="glycerol_kin"/>
    <property type="match status" value="1"/>
</dbReference>
<dbReference type="AlphaFoldDB" id="G8PEI1"/>
<dbReference type="PIRSF" id="PIRSF000538">
    <property type="entry name" value="GlpK"/>
    <property type="match status" value="1"/>
</dbReference>
<dbReference type="STRING" id="701521.PECL_1364"/>
<comment type="similarity">
    <text evidence="2">Belongs to the FGGY kinase family.</text>
</comment>
<dbReference type="Pfam" id="PF00370">
    <property type="entry name" value="FGGY_N"/>
    <property type="match status" value="1"/>
</dbReference>
<dbReference type="GO" id="GO:0005524">
    <property type="term" value="F:ATP binding"/>
    <property type="evidence" value="ECO:0007669"/>
    <property type="project" value="UniProtKB-KW"/>
</dbReference>
<evidence type="ECO:0000313" key="16">
    <source>
        <dbReference type="Proteomes" id="UP000005444"/>
    </source>
</evidence>
<evidence type="ECO:0000256" key="9">
    <source>
        <dbReference type="ARBA" id="ARBA00043149"/>
    </source>
</evidence>
<dbReference type="PATRIC" id="fig|701521.8.peg.1269"/>
<keyword evidence="4" id="KW-0808">Transferase</keyword>
<organism evidence="15 16">
    <name type="scientific">Pediococcus claussenii (strain ATCC BAA-344 / DSM 14800 / JCM 18046 / KCTC 3811 / LMG 21948 / P06)</name>
    <dbReference type="NCBI Taxonomy" id="701521"/>
    <lineage>
        <taxon>Bacteria</taxon>
        <taxon>Bacillati</taxon>
        <taxon>Bacillota</taxon>
        <taxon>Bacilli</taxon>
        <taxon>Lactobacillales</taxon>
        <taxon>Lactobacillaceae</taxon>
        <taxon>Pediococcus</taxon>
    </lineage>
</organism>
<comment type="function">
    <text evidence="11">Key enzyme in the regulation of glycerol uptake and metabolism. Catalyzes the phosphorylation of glycerol to yield sn-glycerol 3-phosphate.</text>
</comment>
<evidence type="ECO:0000256" key="6">
    <source>
        <dbReference type="ARBA" id="ARBA00022777"/>
    </source>
</evidence>
<keyword evidence="8" id="KW-0067">ATP-binding</keyword>
<proteinExistence type="inferred from homology"/>
<dbReference type="FunFam" id="3.30.420.40:FF:000007">
    <property type="entry name" value="Glycerol kinase"/>
    <property type="match status" value="1"/>
</dbReference>
<dbReference type="EC" id="2.7.1.30" evidence="3"/>
<dbReference type="RefSeq" id="WP_014215784.1">
    <property type="nucleotide sequence ID" value="NC_016605.1"/>
</dbReference>
<dbReference type="GO" id="GO:0006072">
    <property type="term" value="P:glycerol-3-phosphate metabolic process"/>
    <property type="evidence" value="ECO:0007669"/>
    <property type="project" value="InterPro"/>
</dbReference>
<evidence type="ECO:0000256" key="1">
    <source>
        <dbReference type="ARBA" id="ARBA00005190"/>
    </source>
</evidence>
<evidence type="ECO:0000256" key="7">
    <source>
        <dbReference type="ARBA" id="ARBA00022798"/>
    </source>
</evidence>
<dbReference type="CDD" id="cd07786">
    <property type="entry name" value="FGGY_EcGK_like"/>
    <property type="match status" value="1"/>
</dbReference>
<keyword evidence="5" id="KW-0547">Nucleotide-binding</keyword>
<evidence type="ECO:0000259" key="14">
    <source>
        <dbReference type="Pfam" id="PF02782"/>
    </source>
</evidence>
<evidence type="ECO:0000256" key="12">
    <source>
        <dbReference type="ARBA" id="ARBA00063665"/>
    </source>
</evidence>
<evidence type="ECO:0000256" key="3">
    <source>
        <dbReference type="ARBA" id="ARBA00012099"/>
    </source>
</evidence>
<evidence type="ECO:0000259" key="13">
    <source>
        <dbReference type="Pfam" id="PF00370"/>
    </source>
</evidence>
<dbReference type="PROSITE" id="PS00933">
    <property type="entry name" value="FGGY_KINASES_1"/>
    <property type="match status" value="1"/>
</dbReference>
<feature type="domain" description="Carbohydrate kinase FGGY N-terminal" evidence="13">
    <location>
        <begin position="5"/>
        <end position="252"/>
    </location>
</feature>
<evidence type="ECO:0000256" key="10">
    <source>
        <dbReference type="ARBA" id="ARBA00052101"/>
    </source>
</evidence>
<sequence>MSEKYILSIFAGSTSVRSTIFNHDGLQVISFKKDITPHIQHNGWYEQDAIEIWDAVSSTIANALIVSEIHPDQIASIGITNQRETTVIWNKKTGIPIYSAIAWQSRQTKDIAYQWIRDGYSDFFQKKTGLRIDAYFSATKVRWILDNVSGAQEAANHGDLLFGTIDTWVLWNLTKGKTHTTDYTNASRTMLFNLLDLQWDTEILTLLHIPNSMMPNIKSNSEIYGYTDPDVFFGSSVPIAGMAGDQQAAFIGNSAFKPGVVKNSYGTGAFIMMNIGESPKISNNKLLTTVAYGINHKVYYALEGSIFVAGSAINWLKNGLEMIDDPQESSKLALQSSQTNSLYIVPSFTGLGAPYWDPDAKGAAFGITEQTNRNDFIKATLQSIAYQAKDVINTMENDSNIRITSVRADGGISRNDYLMQFQADLLHIPVNIANTLETKSLGVAFLAGLAVGYWENLNEVQKIYSPGAIFNPVMENAESNNLYEGWRNAVQATRVYKHVPYQNN</sequence>
<dbReference type="SUPFAM" id="SSF53067">
    <property type="entry name" value="Actin-like ATPase domain"/>
    <property type="match status" value="2"/>
</dbReference>
<evidence type="ECO:0000256" key="8">
    <source>
        <dbReference type="ARBA" id="ARBA00022840"/>
    </source>
</evidence>
<dbReference type="Proteomes" id="UP000005444">
    <property type="component" value="Chromosome"/>
</dbReference>
<dbReference type="InterPro" id="IPR018485">
    <property type="entry name" value="FGGY_C"/>
</dbReference>
<dbReference type="InterPro" id="IPR005999">
    <property type="entry name" value="Glycerol_kin"/>
</dbReference>
<name>G8PEI1_PEDCP</name>
<dbReference type="KEGG" id="pce:PECL_1364"/>
<feature type="domain" description="Carbohydrate kinase FGGY C-terminal" evidence="14">
    <location>
        <begin position="262"/>
        <end position="450"/>
    </location>
</feature>
<dbReference type="GO" id="GO:0004370">
    <property type="term" value="F:glycerol kinase activity"/>
    <property type="evidence" value="ECO:0007669"/>
    <property type="project" value="UniProtKB-EC"/>
</dbReference>
<protein>
    <recommendedName>
        <fullName evidence="3">glycerol kinase</fullName>
        <ecNumber evidence="3">2.7.1.30</ecNumber>
    </recommendedName>
    <alternativeName>
        <fullName evidence="9">ATP:glycerol 3-phosphotransferase</fullName>
    </alternativeName>
</protein>
<dbReference type="HOGENOM" id="CLU_009281_2_3_9"/>
<dbReference type="InterPro" id="IPR018483">
    <property type="entry name" value="Carb_kinase_FGGY_CS"/>
</dbReference>
<dbReference type="FunFam" id="3.30.420.40:FF:000008">
    <property type="entry name" value="Glycerol kinase"/>
    <property type="match status" value="1"/>
</dbReference>